<feature type="domain" description="PPE" evidence="3">
    <location>
        <begin position="2"/>
        <end position="164"/>
    </location>
</feature>
<dbReference type="AlphaFoldDB" id="A0A1X0A5J4"/>
<comment type="caution">
    <text evidence="5">The sequence shown here is derived from an EMBL/GenBank/DDBJ whole genome shotgun (WGS) entry which is preliminary data.</text>
</comment>
<evidence type="ECO:0000256" key="2">
    <source>
        <dbReference type="SAM" id="MobiDB-lite"/>
    </source>
</evidence>
<dbReference type="Proteomes" id="UP000192284">
    <property type="component" value="Unassembled WGS sequence"/>
</dbReference>
<evidence type="ECO:0008006" key="7">
    <source>
        <dbReference type="Google" id="ProtNLM"/>
    </source>
</evidence>
<evidence type="ECO:0000259" key="3">
    <source>
        <dbReference type="Pfam" id="PF00823"/>
    </source>
</evidence>
<reference evidence="5 6" key="1">
    <citation type="submission" date="2017-02" db="EMBL/GenBank/DDBJ databases">
        <title>The new phylogeny of genus Mycobacterium.</title>
        <authorList>
            <person name="Tortoli E."/>
            <person name="Trovato A."/>
            <person name="Cirillo D.M."/>
        </authorList>
    </citation>
    <scope>NUCLEOTIDE SEQUENCE [LARGE SCALE GENOMIC DNA]</scope>
    <source>
        <strain evidence="5 6">DSM 45057</strain>
    </source>
</reference>
<dbReference type="EMBL" id="MVHE01000003">
    <property type="protein sequence ID" value="ORA25294.1"/>
    <property type="molecule type" value="Genomic_DNA"/>
</dbReference>
<dbReference type="InterPro" id="IPR000030">
    <property type="entry name" value="PPE_dom"/>
</dbReference>
<name>A0A1X0A5J4_MYCAN</name>
<dbReference type="Pfam" id="PF12484">
    <property type="entry name" value="PPE-SVP"/>
    <property type="match status" value="1"/>
</dbReference>
<proteinExistence type="inferred from homology"/>
<dbReference type="Pfam" id="PF00823">
    <property type="entry name" value="PPE"/>
    <property type="match status" value="1"/>
</dbReference>
<protein>
    <recommendedName>
        <fullName evidence="7">PPE family protein</fullName>
    </recommendedName>
</protein>
<comment type="similarity">
    <text evidence="1">Belongs to the mycobacterial PPE family.</text>
</comment>
<evidence type="ECO:0000259" key="4">
    <source>
        <dbReference type="Pfam" id="PF12484"/>
    </source>
</evidence>
<evidence type="ECO:0000313" key="6">
    <source>
        <dbReference type="Proteomes" id="UP000192284"/>
    </source>
</evidence>
<feature type="region of interest" description="Disordered" evidence="2">
    <location>
        <begin position="319"/>
        <end position="390"/>
    </location>
</feature>
<accession>A0A1X0A5J4</accession>
<dbReference type="RefSeq" id="WP_083111551.1">
    <property type="nucleotide sequence ID" value="NZ_JACKTS010000031.1"/>
</dbReference>
<evidence type="ECO:0000256" key="1">
    <source>
        <dbReference type="ARBA" id="ARBA00010652"/>
    </source>
</evidence>
<keyword evidence="6" id="KW-1185">Reference proteome</keyword>
<feature type="domain" description="PPE family C-terminal" evidence="4">
    <location>
        <begin position="301"/>
        <end position="385"/>
    </location>
</feature>
<feature type="compositionally biased region" description="Low complexity" evidence="2">
    <location>
        <begin position="347"/>
        <end position="360"/>
    </location>
</feature>
<dbReference type="PANTHER" id="PTHR46766">
    <property type="entry name" value="GLUTAMINE-RICH PROTEIN 2"/>
    <property type="match status" value="1"/>
</dbReference>
<dbReference type="InterPro" id="IPR022171">
    <property type="entry name" value="PPE_C"/>
</dbReference>
<dbReference type="Gene3D" id="1.20.1260.20">
    <property type="entry name" value="PPE superfamily"/>
    <property type="match status" value="1"/>
</dbReference>
<dbReference type="InterPro" id="IPR038332">
    <property type="entry name" value="PPE_sf"/>
</dbReference>
<organism evidence="5 6">
    <name type="scientific">Mycobacterium angelicum</name>
    <dbReference type="NCBI Taxonomy" id="470074"/>
    <lineage>
        <taxon>Bacteria</taxon>
        <taxon>Bacillati</taxon>
        <taxon>Actinomycetota</taxon>
        <taxon>Actinomycetes</taxon>
        <taxon>Mycobacteriales</taxon>
        <taxon>Mycobacteriaceae</taxon>
        <taxon>Mycobacterium</taxon>
    </lineage>
</organism>
<evidence type="ECO:0000313" key="5">
    <source>
        <dbReference type="EMBL" id="ORA25294.1"/>
    </source>
</evidence>
<gene>
    <name evidence="5" type="ORF">BST12_03120</name>
</gene>
<dbReference type="SUPFAM" id="SSF140459">
    <property type="entry name" value="PE/PPE dimer-like"/>
    <property type="match status" value="1"/>
</dbReference>
<dbReference type="GO" id="GO:0052572">
    <property type="term" value="P:response to host immune response"/>
    <property type="evidence" value="ECO:0007669"/>
    <property type="project" value="TreeGrafter"/>
</dbReference>
<dbReference type="OrthoDB" id="4731245at2"/>
<sequence length="390" mass="38972">MDFALLPPEVISTRMYTGPGAQPMLAVAATWDRLGEQLYSSSTAYSSVISQLISGPWLGPAAMAMALAAEPYAMWLMTTADVAQETACQARAAAAAFDAALAMTVPPPLISANRSLVLSLVESNTFGQNSPAIAAAEAEYDRMWTQDVDAMYCYAGNSGAAARLSPFSSPPTNTNLGGSAAQLAADQQAATNASAALTELTAALPGALQQLASPAASPPSFLSWLTSLASLISPMVIPLYGLSSIMSTMSSLSSVLKSTGNTATAIDKGISGLEAATANGVAAATSPITSAGLAVKTSAPAAAVGAAGTIGALSVPPSWATASQPGTPPQSGLGASLAGQPYESGADHGAPALLGPPLAASGRRGESETTGATPRFDIRPTVMPRSPIGG</sequence>
<dbReference type="PANTHER" id="PTHR46766:SF1">
    <property type="entry name" value="GLUTAMINE-RICH PROTEIN 2"/>
    <property type="match status" value="1"/>
</dbReference>